<dbReference type="InterPro" id="IPR020814">
    <property type="entry name" value="Ribosomal_S6_plastid/chlpt"/>
</dbReference>
<reference evidence="2 3" key="1">
    <citation type="submission" date="2021-06" db="EMBL/GenBank/DDBJ databases">
        <authorList>
            <person name="Sun Q."/>
            <person name="Li D."/>
        </authorList>
    </citation>
    <scope>NUCLEOTIDE SEQUENCE [LARGE SCALE GENOMIC DNA]</scope>
    <source>
        <strain evidence="2 3">MSJ-5</strain>
    </source>
</reference>
<evidence type="ECO:0000313" key="3">
    <source>
        <dbReference type="Proteomes" id="UP000779508"/>
    </source>
</evidence>
<dbReference type="InterPro" id="IPR000529">
    <property type="entry name" value="Ribosomal_bS6"/>
</dbReference>
<gene>
    <name evidence="1 2" type="primary">rpsF</name>
    <name evidence="2" type="ORF">KQI88_17525</name>
</gene>
<accession>A0ABS6G781</accession>
<keyword evidence="3" id="KW-1185">Reference proteome</keyword>
<organism evidence="2 3">
    <name type="scientific">Alkaliphilus flagellatus</name>
    <dbReference type="NCBI Taxonomy" id="2841507"/>
    <lineage>
        <taxon>Bacteria</taxon>
        <taxon>Bacillati</taxon>
        <taxon>Bacillota</taxon>
        <taxon>Clostridia</taxon>
        <taxon>Peptostreptococcales</taxon>
        <taxon>Natronincolaceae</taxon>
        <taxon>Alkaliphilus</taxon>
    </lineage>
</organism>
<evidence type="ECO:0000256" key="1">
    <source>
        <dbReference type="HAMAP-Rule" id="MF_00360"/>
    </source>
</evidence>
<proteinExistence type="inferred from homology"/>
<evidence type="ECO:0000313" key="2">
    <source>
        <dbReference type="EMBL" id="MBU5678213.1"/>
    </source>
</evidence>
<dbReference type="HAMAP" id="MF_00360">
    <property type="entry name" value="Ribosomal_bS6"/>
    <property type="match status" value="1"/>
</dbReference>
<dbReference type="EMBL" id="JAHLQK010000009">
    <property type="protein sequence ID" value="MBU5678213.1"/>
    <property type="molecule type" value="Genomic_DNA"/>
</dbReference>
<keyword evidence="1" id="KW-0699">rRNA-binding</keyword>
<dbReference type="GO" id="GO:0005840">
    <property type="term" value="C:ribosome"/>
    <property type="evidence" value="ECO:0007669"/>
    <property type="project" value="UniProtKB-KW"/>
</dbReference>
<comment type="caution">
    <text evidence="2">The sequence shown here is derived from an EMBL/GenBank/DDBJ whole genome shotgun (WGS) entry which is preliminary data.</text>
</comment>
<protein>
    <recommendedName>
        <fullName evidence="1">Small ribosomal subunit protein bS6</fullName>
    </recommendedName>
</protein>
<comment type="function">
    <text evidence="1">Binds together with bS18 to 16S ribosomal RNA.</text>
</comment>
<keyword evidence="1 2" id="KW-0689">Ribosomal protein</keyword>
<dbReference type="CDD" id="cd00473">
    <property type="entry name" value="bS6"/>
    <property type="match status" value="1"/>
</dbReference>
<dbReference type="PANTHER" id="PTHR21011:SF1">
    <property type="entry name" value="SMALL RIBOSOMAL SUBUNIT PROTEIN BS6M"/>
    <property type="match status" value="1"/>
</dbReference>
<keyword evidence="1" id="KW-0687">Ribonucleoprotein</keyword>
<dbReference type="PANTHER" id="PTHR21011">
    <property type="entry name" value="MITOCHONDRIAL 28S RIBOSOMAL PROTEIN S6"/>
    <property type="match status" value="1"/>
</dbReference>
<dbReference type="Pfam" id="PF01250">
    <property type="entry name" value="Ribosomal_S6"/>
    <property type="match status" value="1"/>
</dbReference>
<dbReference type="NCBIfam" id="TIGR00166">
    <property type="entry name" value="S6"/>
    <property type="match status" value="1"/>
</dbReference>
<dbReference type="Proteomes" id="UP000779508">
    <property type="component" value="Unassembled WGS sequence"/>
</dbReference>
<sequence>MNKYELVYILKSNVEDEKRTQLLDKFRGIIEADGAIENVDEWGNRKLAYEINKINEGYYTLVNFNAGADVPKELDRNLKIADEVIRHMIIKIEE</sequence>
<comment type="similarity">
    <text evidence="1">Belongs to the bacterial ribosomal protein bS6 family.</text>
</comment>
<name>A0ABS6G781_9FIRM</name>
<dbReference type="RefSeq" id="WP_216419593.1">
    <property type="nucleotide sequence ID" value="NZ_JAHLQK010000009.1"/>
</dbReference>
<keyword evidence="1" id="KW-0694">RNA-binding</keyword>